<evidence type="ECO:0000256" key="1">
    <source>
        <dbReference type="ARBA" id="ARBA00007227"/>
    </source>
</evidence>
<proteinExistence type="inferred from homology"/>
<organism evidence="6 7">
    <name type="scientific">Gluconacetobacter sacchari DSM 12717</name>
    <dbReference type="NCBI Taxonomy" id="1307940"/>
    <lineage>
        <taxon>Bacteria</taxon>
        <taxon>Pseudomonadati</taxon>
        <taxon>Pseudomonadota</taxon>
        <taxon>Alphaproteobacteria</taxon>
        <taxon>Acetobacterales</taxon>
        <taxon>Acetobacteraceae</taxon>
        <taxon>Gluconacetobacter</taxon>
    </lineage>
</organism>
<dbReference type="Pfam" id="PF06114">
    <property type="entry name" value="Peptidase_M78"/>
    <property type="match status" value="1"/>
</dbReference>
<dbReference type="InterPro" id="IPR018653">
    <property type="entry name" value="ScfR_C"/>
</dbReference>
<protein>
    <submittedName>
        <fullName evidence="6">Transcriptional regulator</fullName>
    </submittedName>
</protein>
<comment type="caution">
    <text evidence="6">The sequence shown here is derived from an EMBL/GenBank/DDBJ whole genome shotgun (WGS) entry which is preliminary data.</text>
</comment>
<keyword evidence="3" id="KW-0238">DNA-binding</keyword>
<dbReference type="Proteomes" id="UP001060895">
    <property type="component" value="Unassembled WGS sequence"/>
</dbReference>
<sequence>MNVTDTNGRKMFCGNRVRALRIAHELSQRMMAQRLAISASYLNQIENNVKPVPTRLLMTLCDMFSVAPSYFGDDGEIRMLRLLREASSDPMFRSSLPEREIHGAIRDNPAFVRMFLELYRSVRAMHEQGSEIQPDKRTEAERVSAWSKLSSAYEIVGDWVQAERNYFDTLDRTAEQLFETARLETDTIGAGLERYLRDRFGVKISSATAEPVAGNGSPCHFDSADKRVRFNPGLPGPTRTFSMARLIAHLGYSTLIDEAARHPLLSDENTRSIARAAMANYFAGGLIMPYELFAAKAKAFKHDLDHLQTTFSASYEQVCQRLSSLQRPGAEGVPFYFIKADVAGNVLKSYSANRFSRARFGALCPRWNVFESFSAAGKLIIQISQDTEGGLFISVARAVVSHPLSFFDRQPKRAIVLGCSVAHADEVVYSSMLNLHDPRTFISIGPGCRSCVRADCEHRAMPQSGFFFQPAAGG</sequence>
<dbReference type="Pfam" id="PF01381">
    <property type="entry name" value="HTH_3"/>
    <property type="match status" value="1"/>
</dbReference>
<evidence type="ECO:0000256" key="3">
    <source>
        <dbReference type="ARBA" id="ARBA00023125"/>
    </source>
</evidence>
<dbReference type="Pfam" id="PF09856">
    <property type="entry name" value="ScfRs"/>
    <property type="match status" value="1"/>
</dbReference>
<dbReference type="InterPro" id="IPR050807">
    <property type="entry name" value="TransReg_Diox_bact_type"/>
</dbReference>
<comment type="similarity">
    <text evidence="1">Belongs to the short-chain fatty acyl-CoA assimilation regulator (ScfR) family.</text>
</comment>
<dbReference type="PROSITE" id="PS50943">
    <property type="entry name" value="HTH_CROC1"/>
    <property type="match status" value="1"/>
</dbReference>
<evidence type="ECO:0000256" key="2">
    <source>
        <dbReference type="ARBA" id="ARBA00023015"/>
    </source>
</evidence>
<dbReference type="PIRSF" id="PIRSF019251">
    <property type="entry name" value="Rv0465c"/>
    <property type="match status" value="1"/>
</dbReference>
<dbReference type="CDD" id="cd00093">
    <property type="entry name" value="HTH_XRE"/>
    <property type="match status" value="1"/>
</dbReference>
<dbReference type="InterPro" id="IPR001387">
    <property type="entry name" value="Cro/C1-type_HTH"/>
</dbReference>
<dbReference type="SMART" id="SM00530">
    <property type="entry name" value="HTH_XRE"/>
    <property type="match status" value="1"/>
</dbReference>
<evidence type="ECO:0000256" key="4">
    <source>
        <dbReference type="ARBA" id="ARBA00023163"/>
    </source>
</evidence>
<evidence type="ECO:0000259" key="5">
    <source>
        <dbReference type="PROSITE" id="PS50943"/>
    </source>
</evidence>
<feature type="domain" description="HTH cro/C1-type" evidence="5">
    <location>
        <begin position="17"/>
        <end position="71"/>
    </location>
</feature>
<dbReference type="InterPro" id="IPR010982">
    <property type="entry name" value="Lambda_DNA-bd_dom_sf"/>
</dbReference>
<keyword evidence="4" id="KW-0804">Transcription</keyword>
<keyword evidence="7" id="KW-1185">Reference proteome</keyword>
<dbReference type="SUPFAM" id="SSF47413">
    <property type="entry name" value="lambda repressor-like DNA-binding domains"/>
    <property type="match status" value="1"/>
</dbReference>
<dbReference type="PANTHER" id="PTHR46797:SF23">
    <property type="entry name" value="HTH-TYPE TRANSCRIPTIONAL REGULATOR SUTR"/>
    <property type="match status" value="1"/>
</dbReference>
<reference evidence="6" key="1">
    <citation type="submission" date="2013-04" db="EMBL/GenBank/DDBJ databases">
        <title>The genome sequencing project of 58 acetic acid bacteria.</title>
        <authorList>
            <person name="Okamoto-Kainuma A."/>
            <person name="Ishikawa M."/>
            <person name="Umino S."/>
            <person name="Koizumi Y."/>
            <person name="Shiwa Y."/>
            <person name="Yoshikawa H."/>
            <person name="Matsutani M."/>
            <person name="Matsushita K."/>
        </authorList>
    </citation>
    <scope>NUCLEOTIDE SEQUENCE</scope>
    <source>
        <strain evidence="6">DSM 12717</strain>
    </source>
</reference>
<dbReference type="Gene3D" id="1.10.260.40">
    <property type="entry name" value="lambda repressor-like DNA-binding domains"/>
    <property type="match status" value="1"/>
</dbReference>
<evidence type="ECO:0000313" key="6">
    <source>
        <dbReference type="EMBL" id="GBQ31819.1"/>
    </source>
</evidence>
<name>A0ABQ0PCU2_9PROT</name>
<accession>A0ABQ0PCU2</accession>
<dbReference type="EMBL" id="BAQP01000453">
    <property type="protein sequence ID" value="GBQ31819.1"/>
    <property type="molecule type" value="Genomic_DNA"/>
</dbReference>
<evidence type="ECO:0000313" key="7">
    <source>
        <dbReference type="Proteomes" id="UP001060895"/>
    </source>
</evidence>
<gene>
    <name evidence="6" type="ORF">AA12717_3887</name>
</gene>
<dbReference type="InterPro" id="IPR026281">
    <property type="entry name" value="HTH_RamB"/>
</dbReference>
<dbReference type="PANTHER" id="PTHR46797">
    <property type="entry name" value="HTH-TYPE TRANSCRIPTIONAL REGULATOR"/>
    <property type="match status" value="1"/>
</dbReference>
<dbReference type="InterPro" id="IPR010359">
    <property type="entry name" value="IrrE_HExxH"/>
</dbReference>
<keyword evidence="2" id="KW-0805">Transcription regulation</keyword>